<feature type="signal peptide" evidence="3">
    <location>
        <begin position="1"/>
        <end position="27"/>
    </location>
</feature>
<keyword evidence="3" id="KW-0732">Signal</keyword>
<dbReference type="Proteomes" id="UP000651482">
    <property type="component" value="Unassembled WGS sequence"/>
</dbReference>
<gene>
    <name evidence="5" type="ORF">IAG03_08375</name>
</gene>
<keyword evidence="2" id="KW-1133">Transmembrane helix</keyword>
<evidence type="ECO:0000256" key="3">
    <source>
        <dbReference type="SAM" id="SignalP"/>
    </source>
</evidence>
<dbReference type="InterPro" id="IPR025588">
    <property type="entry name" value="YcxB-like_C"/>
</dbReference>
<name>A0A926DAX6_9FIRM</name>
<feature type="transmembrane region" description="Helical" evidence="2">
    <location>
        <begin position="309"/>
        <end position="328"/>
    </location>
</feature>
<keyword evidence="1" id="KW-0175">Coiled coil</keyword>
<reference evidence="5" key="1">
    <citation type="submission" date="2020-08" db="EMBL/GenBank/DDBJ databases">
        <title>Genome public.</title>
        <authorList>
            <person name="Liu C."/>
            <person name="Sun Q."/>
        </authorList>
    </citation>
    <scope>NUCLEOTIDE SEQUENCE</scope>
    <source>
        <strain evidence="5">NSJ-40</strain>
    </source>
</reference>
<dbReference type="AlphaFoldDB" id="A0A926DAX6"/>
<feature type="chain" id="PRO_5036896162" evidence="3">
    <location>
        <begin position="28"/>
        <end position="451"/>
    </location>
</feature>
<keyword evidence="2" id="KW-0812">Transmembrane</keyword>
<feature type="transmembrane region" description="Helical" evidence="2">
    <location>
        <begin position="334"/>
        <end position="359"/>
    </location>
</feature>
<feature type="domain" description="YcxB-like C-terminal" evidence="4">
    <location>
        <begin position="380"/>
        <end position="438"/>
    </location>
</feature>
<feature type="coiled-coil region" evidence="1">
    <location>
        <begin position="246"/>
        <end position="273"/>
    </location>
</feature>
<evidence type="ECO:0000313" key="6">
    <source>
        <dbReference type="Proteomes" id="UP000651482"/>
    </source>
</evidence>
<dbReference type="CDD" id="cd12087">
    <property type="entry name" value="TM_EGFR-like"/>
    <property type="match status" value="1"/>
</dbReference>
<keyword evidence="6" id="KW-1185">Reference proteome</keyword>
<evidence type="ECO:0000256" key="2">
    <source>
        <dbReference type="SAM" id="Phobius"/>
    </source>
</evidence>
<feature type="transmembrane region" description="Helical" evidence="2">
    <location>
        <begin position="221"/>
        <end position="244"/>
    </location>
</feature>
<sequence>MLPKVKKLLAICFAVFLVVACVVPVSAATKSYEIENAHLNIEIPDNFYAFTPETSIFDESWMLIGVTDPTSKLKEYKEMGTLVHLATAGGKENILISTKTSSYTKEIFSFVGADEETFRTFMDDMISAQDENENLTATAERYNDAAYPFVRVEFLLDSDSDYLSEVCYVTVINGSSYSFDMYSAGKKLGEDEEAILREIVNSAEFTQILDNTPVDYTPKQIFLALLPLIMLILAIIALIVGFAIRRKQQKKKRADLAARLSEYRIQKKKEAEENPDAPEPEERFRNSTIHSDQALHTFSYFHSYWKNPLTIPVFALCGLAAIWLAITSTMGDSIIFRLLFAAAGIYLIVHIFTIPGTIYKSLFRTYKKMPNRIAVFSFRDEDFRLSGLQASGVFPYFQITTAYETKKYFYLYFGRENAYFVAKDNFKVGDAKAFRAFLKEKLGKNFKRRTF</sequence>
<proteinExistence type="predicted"/>
<evidence type="ECO:0000259" key="4">
    <source>
        <dbReference type="Pfam" id="PF14317"/>
    </source>
</evidence>
<dbReference type="EMBL" id="JACRSN010000011">
    <property type="protein sequence ID" value="MBC8534014.1"/>
    <property type="molecule type" value="Genomic_DNA"/>
</dbReference>
<dbReference type="RefSeq" id="WP_249319663.1">
    <property type="nucleotide sequence ID" value="NZ_JACRSN010000011.1"/>
</dbReference>
<keyword evidence="2" id="KW-0472">Membrane</keyword>
<accession>A0A926DAX6</accession>
<protein>
    <submittedName>
        <fullName evidence="5">YcxB family protein</fullName>
    </submittedName>
</protein>
<organism evidence="5 6">
    <name type="scientific">Yeguia hominis</name>
    <dbReference type="NCBI Taxonomy" id="2763662"/>
    <lineage>
        <taxon>Bacteria</taxon>
        <taxon>Bacillati</taxon>
        <taxon>Bacillota</taxon>
        <taxon>Clostridia</taxon>
        <taxon>Eubacteriales</taxon>
        <taxon>Yeguiaceae</taxon>
        <taxon>Yeguia</taxon>
    </lineage>
</organism>
<dbReference type="PROSITE" id="PS51257">
    <property type="entry name" value="PROKAR_LIPOPROTEIN"/>
    <property type="match status" value="1"/>
</dbReference>
<evidence type="ECO:0000256" key="1">
    <source>
        <dbReference type="SAM" id="Coils"/>
    </source>
</evidence>
<evidence type="ECO:0000313" key="5">
    <source>
        <dbReference type="EMBL" id="MBC8534014.1"/>
    </source>
</evidence>
<dbReference type="Pfam" id="PF14317">
    <property type="entry name" value="YcxB"/>
    <property type="match status" value="1"/>
</dbReference>
<comment type="caution">
    <text evidence="5">The sequence shown here is derived from an EMBL/GenBank/DDBJ whole genome shotgun (WGS) entry which is preliminary data.</text>
</comment>